<keyword evidence="2" id="KW-1185">Reference proteome</keyword>
<reference evidence="1" key="1">
    <citation type="submission" date="2023-06" db="EMBL/GenBank/DDBJ databases">
        <title>Genome-scale phylogeny and comparative genomics of the fungal order Sordariales.</title>
        <authorList>
            <consortium name="Lawrence Berkeley National Laboratory"/>
            <person name="Hensen N."/>
            <person name="Bonometti L."/>
            <person name="Westerberg I."/>
            <person name="Brannstrom I.O."/>
            <person name="Guillou S."/>
            <person name="Cros-Aarteil S."/>
            <person name="Calhoun S."/>
            <person name="Haridas S."/>
            <person name="Kuo A."/>
            <person name="Mondo S."/>
            <person name="Pangilinan J."/>
            <person name="Riley R."/>
            <person name="LaButti K."/>
            <person name="Andreopoulos B."/>
            <person name="Lipzen A."/>
            <person name="Chen C."/>
            <person name="Yanf M."/>
            <person name="Daum C."/>
            <person name="Ng V."/>
            <person name="Clum A."/>
            <person name="Steindorff A."/>
            <person name="Ohm R."/>
            <person name="Martin F."/>
            <person name="Silar P."/>
            <person name="Natvig D."/>
            <person name="Lalanne C."/>
            <person name="Gautier V."/>
            <person name="Ament-velasquez S.L."/>
            <person name="Kruys A."/>
            <person name="Hutchinson M.I."/>
            <person name="Powell A.J."/>
            <person name="Barry K."/>
            <person name="Miller A.N."/>
            <person name="Grigoriev I.V."/>
            <person name="Debuchy R."/>
            <person name="Gladieux P."/>
            <person name="Thoren M.H."/>
            <person name="Johannesson H."/>
        </authorList>
    </citation>
    <scope>NUCLEOTIDE SEQUENCE</scope>
    <source>
        <strain evidence="1">SMH2392-1A</strain>
    </source>
</reference>
<comment type="caution">
    <text evidence="1">The sequence shown here is derived from an EMBL/GenBank/DDBJ whole genome shotgun (WGS) entry which is preliminary data.</text>
</comment>
<dbReference type="EMBL" id="JAUIRO010000007">
    <property type="protein sequence ID" value="KAK0705994.1"/>
    <property type="molecule type" value="Genomic_DNA"/>
</dbReference>
<dbReference type="AlphaFoldDB" id="A0AA40DJK8"/>
<accession>A0AA40DJK8</accession>
<dbReference type="Proteomes" id="UP001172101">
    <property type="component" value="Unassembled WGS sequence"/>
</dbReference>
<protein>
    <submittedName>
        <fullName evidence="1">Uncharacterized protein</fullName>
    </submittedName>
</protein>
<evidence type="ECO:0000313" key="1">
    <source>
        <dbReference type="EMBL" id="KAK0705994.1"/>
    </source>
</evidence>
<name>A0AA40DJK8_9PEZI</name>
<proteinExistence type="predicted"/>
<gene>
    <name evidence="1" type="ORF">B0T26DRAFT_725164</name>
</gene>
<dbReference type="GeneID" id="85326010"/>
<evidence type="ECO:0000313" key="2">
    <source>
        <dbReference type="Proteomes" id="UP001172101"/>
    </source>
</evidence>
<dbReference type="RefSeq" id="XP_060291088.1">
    <property type="nucleotide sequence ID" value="XM_060442740.1"/>
</dbReference>
<organism evidence="1 2">
    <name type="scientific">Lasiosphaeria miniovina</name>
    <dbReference type="NCBI Taxonomy" id="1954250"/>
    <lineage>
        <taxon>Eukaryota</taxon>
        <taxon>Fungi</taxon>
        <taxon>Dikarya</taxon>
        <taxon>Ascomycota</taxon>
        <taxon>Pezizomycotina</taxon>
        <taxon>Sordariomycetes</taxon>
        <taxon>Sordariomycetidae</taxon>
        <taxon>Sordariales</taxon>
        <taxon>Lasiosphaeriaceae</taxon>
        <taxon>Lasiosphaeria</taxon>
    </lineage>
</organism>
<sequence length="97" mass="11437">MEFALQIFACLRCWQKFRRARACPSVLIFYKSWQILANTSGIWSLYFFWNISARRATRENPKEDLYSLRGEQCLNRAAAARIYGALCDKGLKFWVKC</sequence>